<protein>
    <submittedName>
        <fullName evidence="2">Uncharacterized protein</fullName>
    </submittedName>
</protein>
<dbReference type="RefSeq" id="WP_158448510.1">
    <property type="nucleotide sequence ID" value="NZ_CXPG01000025.1"/>
</dbReference>
<organism evidence="2 3">
    <name type="scientific">Jannaschia rubra</name>
    <dbReference type="NCBI Taxonomy" id="282197"/>
    <lineage>
        <taxon>Bacteria</taxon>
        <taxon>Pseudomonadati</taxon>
        <taxon>Pseudomonadota</taxon>
        <taxon>Alphaproteobacteria</taxon>
        <taxon>Rhodobacterales</taxon>
        <taxon>Roseobacteraceae</taxon>
        <taxon>Jannaschia</taxon>
    </lineage>
</organism>
<evidence type="ECO:0000313" key="2">
    <source>
        <dbReference type="EMBL" id="CTQ34777.1"/>
    </source>
</evidence>
<keyword evidence="1" id="KW-0812">Transmembrane</keyword>
<reference evidence="2 3" key="1">
    <citation type="submission" date="2015-07" db="EMBL/GenBank/DDBJ databases">
        <authorList>
            <person name="Noorani M."/>
        </authorList>
    </citation>
    <scope>NUCLEOTIDE SEQUENCE [LARGE SCALE GENOMIC DNA]</scope>
    <source>
        <strain evidence="2 3">CECT 5088</strain>
    </source>
</reference>
<feature type="transmembrane region" description="Helical" evidence="1">
    <location>
        <begin position="29"/>
        <end position="49"/>
    </location>
</feature>
<dbReference type="STRING" id="282197.SAMN04488517_11164"/>
<evidence type="ECO:0000256" key="1">
    <source>
        <dbReference type="SAM" id="Phobius"/>
    </source>
</evidence>
<dbReference type="AlphaFoldDB" id="A0A0M6XW31"/>
<keyword evidence="1" id="KW-0472">Membrane</keyword>
<accession>A0A0M6XW31</accession>
<keyword evidence="1" id="KW-1133">Transmembrane helix</keyword>
<dbReference type="EMBL" id="CXPG01000025">
    <property type="protein sequence ID" value="CTQ34777.1"/>
    <property type="molecule type" value="Genomic_DNA"/>
</dbReference>
<keyword evidence="3" id="KW-1185">Reference proteome</keyword>
<gene>
    <name evidence="2" type="ORF">JAN5088_03573</name>
</gene>
<dbReference type="Proteomes" id="UP000048908">
    <property type="component" value="Unassembled WGS sequence"/>
</dbReference>
<sequence>MSRCIDLPYFGATCASDLVVRVGDARISLLDPSLLAAVILVAAICVFVFRSPA</sequence>
<proteinExistence type="predicted"/>
<evidence type="ECO:0000313" key="3">
    <source>
        <dbReference type="Proteomes" id="UP000048908"/>
    </source>
</evidence>
<name>A0A0M6XW31_9RHOB</name>